<dbReference type="Pfam" id="PF17043">
    <property type="entry name" value="MAT1-1-2"/>
    <property type="match status" value="1"/>
</dbReference>
<dbReference type="GeneID" id="89936623"/>
<protein>
    <submittedName>
        <fullName evidence="1">Uncharacterized protein</fullName>
    </submittedName>
</protein>
<organism evidence="1 2">
    <name type="scientific">Canariomyces notabilis</name>
    <dbReference type="NCBI Taxonomy" id="2074819"/>
    <lineage>
        <taxon>Eukaryota</taxon>
        <taxon>Fungi</taxon>
        <taxon>Dikarya</taxon>
        <taxon>Ascomycota</taxon>
        <taxon>Pezizomycotina</taxon>
        <taxon>Sordariomycetes</taxon>
        <taxon>Sordariomycetidae</taxon>
        <taxon>Sordariales</taxon>
        <taxon>Chaetomiaceae</taxon>
        <taxon>Canariomyces</taxon>
    </lineage>
</organism>
<reference evidence="1" key="2">
    <citation type="submission" date="2023-05" db="EMBL/GenBank/DDBJ databases">
        <authorList>
            <consortium name="Lawrence Berkeley National Laboratory"/>
            <person name="Steindorff A."/>
            <person name="Hensen N."/>
            <person name="Bonometti L."/>
            <person name="Westerberg I."/>
            <person name="Brannstrom I.O."/>
            <person name="Guillou S."/>
            <person name="Cros-Aarteil S."/>
            <person name="Calhoun S."/>
            <person name="Haridas S."/>
            <person name="Kuo A."/>
            <person name="Mondo S."/>
            <person name="Pangilinan J."/>
            <person name="Riley R."/>
            <person name="Labutti K."/>
            <person name="Andreopoulos B."/>
            <person name="Lipzen A."/>
            <person name="Chen C."/>
            <person name="Yanf M."/>
            <person name="Daum C."/>
            <person name="Ng V."/>
            <person name="Clum A."/>
            <person name="Ohm R."/>
            <person name="Martin F."/>
            <person name="Silar P."/>
            <person name="Natvig D."/>
            <person name="Lalanne C."/>
            <person name="Gautier V."/>
            <person name="Ament-Velasquez S.L."/>
            <person name="Kruys A."/>
            <person name="Hutchinson M.I."/>
            <person name="Powell A.J."/>
            <person name="Barry K."/>
            <person name="Miller A.N."/>
            <person name="Grigoriev I.V."/>
            <person name="Debuchy R."/>
            <person name="Gladieux P."/>
            <person name="Thoren M.H."/>
            <person name="Johannesson H."/>
        </authorList>
    </citation>
    <scope>NUCLEOTIDE SEQUENCE</scope>
    <source>
        <strain evidence="1">CBS 508.74</strain>
    </source>
</reference>
<name>A0AAN6TN82_9PEZI</name>
<gene>
    <name evidence="1" type="ORF">N656DRAFT_722391</name>
</gene>
<reference evidence="1" key="1">
    <citation type="journal article" date="2023" name="Mol. Phylogenet. Evol.">
        <title>Genome-scale phylogeny and comparative genomics of the fungal order Sordariales.</title>
        <authorList>
            <person name="Hensen N."/>
            <person name="Bonometti L."/>
            <person name="Westerberg I."/>
            <person name="Brannstrom I.O."/>
            <person name="Guillou S."/>
            <person name="Cros-Aarteil S."/>
            <person name="Calhoun S."/>
            <person name="Haridas S."/>
            <person name="Kuo A."/>
            <person name="Mondo S."/>
            <person name="Pangilinan J."/>
            <person name="Riley R."/>
            <person name="LaButti K."/>
            <person name="Andreopoulos B."/>
            <person name="Lipzen A."/>
            <person name="Chen C."/>
            <person name="Yan M."/>
            <person name="Daum C."/>
            <person name="Ng V."/>
            <person name="Clum A."/>
            <person name="Steindorff A."/>
            <person name="Ohm R.A."/>
            <person name="Martin F."/>
            <person name="Silar P."/>
            <person name="Natvig D.O."/>
            <person name="Lalanne C."/>
            <person name="Gautier V."/>
            <person name="Ament-Velasquez S.L."/>
            <person name="Kruys A."/>
            <person name="Hutchinson M.I."/>
            <person name="Powell A.J."/>
            <person name="Barry K."/>
            <person name="Miller A.N."/>
            <person name="Grigoriev I.V."/>
            <person name="Debuchy R."/>
            <person name="Gladieux P."/>
            <person name="Hiltunen Thoren M."/>
            <person name="Johannesson H."/>
        </authorList>
    </citation>
    <scope>NUCLEOTIDE SEQUENCE</scope>
    <source>
        <strain evidence="1">CBS 508.74</strain>
    </source>
</reference>
<dbReference type="AlphaFoldDB" id="A0AAN6TN82"/>
<keyword evidence="2" id="KW-1185">Reference proteome</keyword>
<accession>A0AAN6TN82</accession>
<dbReference type="RefSeq" id="XP_064675173.1">
    <property type="nucleotide sequence ID" value="XM_064812498.1"/>
</dbReference>
<dbReference type="Proteomes" id="UP001302812">
    <property type="component" value="Unassembled WGS sequence"/>
</dbReference>
<evidence type="ECO:0000313" key="2">
    <source>
        <dbReference type="Proteomes" id="UP001302812"/>
    </source>
</evidence>
<proteinExistence type="predicted"/>
<evidence type="ECO:0000313" key="1">
    <source>
        <dbReference type="EMBL" id="KAK4117603.1"/>
    </source>
</evidence>
<dbReference type="InterPro" id="IPR031472">
    <property type="entry name" value="MAT1-1-2/MatA-2/Smr1"/>
</dbReference>
<dbReference type="EMBL" id="MU853332">
    <property type="protein sequence ID" value="KAK4117603.1"/>
    <property type="molecule type" value="Genomic_DNA"/>
</dbReference>
<comment type="caution">
    <text evidence="1">The sequence shown here is derived from an EMBL/GenBank/DDBJ whole genome shotgun (WGS) entry which is preliminary data.</text>
</comment>
<sequence>MDRRALGEVVLLFQARQTRAAIAEEIKAFERCFDEVLQTATAFLEATEDFQEDIFLLFSEDDALLNLLCHFTALSNGILEFLDFQAQQTGLPSGVDISLESQVKAAQAFVEKFLQTFLLFKRAEGYPGKEIGMLPKEDVMIFGGAVFHRHNRVIPINAPDPHRVDVSASRAAKYWHGEHLFHPLRHVPGTQWHKYFGNLQPGPKYIPALFRENNQQPNFIIVFPTTLGFLVDETGTEYEKYRQYFENHNRLPGPRKSDDVRNSIMRRIQRRLSTLFEGEKVNDHKSVVFWNEDMRLLARPEYESLGAFRLDVLNARANHHRLAGIALLGNDIPPIKAFPEGNPVTYWIGGRD</sequence>